<protein>
    <recommendedName>
        <fullName evidence="1">N-acetyltransferase domain-containing protein</fullName>
    </recommendedName>
</protein>
<dbReference type="Pfam" id="PF13673">
    <property type="entry name" value="Acetyltransf_10"/>
    <property type="match status" value="1"/>
</dbReference>
<evidence type="ECO:0000313" key="2">
    <source>
        <dbReference type="EMBL" id="EHR37789.1"/>
    </source>
</evidence>
<dbReference type="InterPro" id="IPR039840">
    <property type="entry name" value="NAA80"/>
</dbReference>
<organism evidence="2 3">
    <name type="scientific">Facklamia languida CCUG 37842</name>
    <dbReference type="NCBI Taxonomy" id="883113"/>
    <lineage>
        <taxon>Bacteria</taxon>
        <taxon>Bacillati</taxon>
        <taxon>Bacillota</taxon>
        <taxon>Bacilli</taxon>
        <taxon>Lactobacillales</taxon>
        <taxon>Aerococcaceae</taxon>
        <taxon>Facklamia</taxon>
    </lineage>
</organism>
<dbReference type="GO" id="GO:1905502">
    <property type="term" value="F:acetyl-CoA binding"/>
    <property type="evidence" value="ECO:0007669"/>
    <property type="project" value="TreeGrafter"/>
</dbReference>
<dbReference type="eggNOG" id="COG2153">
    <property type="taxonomic scope" value="Bacteria"/>
</dbReference>
<dbReference type="RefSeq" id="WP_006308377.1">
    <property type="nucleotide sequence ID" value="NZ_JH601133.1"/>
</dbReference>
<dbReference type="AlphaFoldDB" id="H3NHZ0"/>
<dbReference type="GO" id="GO:0008080">
    <property type="term" value="F:N-acetyltransferase activity"/>
    <property type="evidence" value="ECO:0007669"/>
    <property type="project" value="InterPro"/>
</dbReference>
<dbReference type="PROSITE" id="PS51186">
    <property type="entry name" value="GNAT"/>
    <property type="match status" value="1"/>
</dbReference>
<proteinExistence type="predicted"/>
<feature type="domain" description="N-acetyltransferase" evidence="1">
    <location>
        <begin position="1"/>
        <end position="148"/>
    </location>
</feature>
<dbReference type="GO" id="GO:0005737">
    <property type="term" value="C:cytoplasm"/>
    <property type="evidence" value="ECO:0007669"/>
    <property type="project" value="TreeGrafter"/>
</dbReference>
<dbReference type="HOGENOM" id="CLU_056607_6_2_9"/>
<dbReference type="PANTHER" id="PTHR13538">
    <property type="entry name" value="N-ACETYLTRANSFERASE 6"/>
    <property type="match status" value="1"/>
</dbReference>
<dbReference type="InterPro" id="IPR000182">
    <property type="entry name" value="GNAT_dom"/>
</dbReference>
<dbReference type="STRING" id="883113.HMPREF9708_00418"/>
<dbReference type="InterPro" id="IPR016181">
    <property type="entry name" value="Acyl_CoA_acyltransferase"/>
</dbReference>
<dbReference type="CDD" id="cd04301">
    <property type="entry name" value="NAT_SF"/>
    <property type="match status" value="1"/>
</dbReference>
<accession>H3NHZ0</accession>
<keyword evidence="3" id="KW-1185">Reference proteome</keyword>
<dbReference type="Gene3D" id="3.40.630.30">
    <property type="match status" value="1"/>
</dbReference>
<evidence type="ECO:0000259" key="1">
    <source>
        <dbReference type="PROSITE" id="PS51186"/>
    </source>
</evidence>
<comment type="caution">
    <text evidence="2">The sequence shown here is derived from an EMBL/GenBank/DDBJ whole genome shotgun (WGS) entry which is preliminary data.</text>
</comment>
<reference evidence="2 3" key="1">
    <citation type="submission" date="2012-01" db="EMBL/GenBank/DDBJ databases">
        <title>The Genome Sequence of Facklamia languida CCUG 37842.</title>
        <authorList>
            <consortium name="The Broad Institute Genome Sequencing Platform"/>
            <person name="Earl A."/>
            <person name="Ward D."/>
            <person name="Feldgarden M."/>
            <person name="Gevers D."/>
            <person name="Huys G."/>
            <person name="Young S.K."/>
            <person name="Zeng Q."/>
            <person name="Gargeya S."/>
            <person name="Fitzgerald M."/>
            <person name="Haas B."/>
            <person name="Abouelleil A."/>
            <person name="Alvarado L."/>
            <person name="Arachchi H.M."/>
            <person name="Berlin A."/>
            <person name="Chapman S.B."/>
            <person name="Gearin G."/>
            <person name="Goldberg J."/>
            <person name="Griggs A."/>
            <person name="Gujja S."/>
            <person name="Hansen M."/>
            <person name="Heiman D."/>
            <person name="Howarth C."/>
            <person name="Larimer J."/>
            <person name="Lui A."/>
            <person name="MacDonald P.J.P."/>
            <person name="McCowen C."/>
            <person name="Montmayeur A."/>
            <person name="Murphy C."/>
            <person name="Neiman D."/>
            <person name="Pearson M."/>
            <person name="Priest M."/>
            <person name="Roberts A."/>
            <person name="Saif S."/>
            <person name="Shea T."/>
            <person name="Sisk P."/>
            <person name="Stolte C."/>
            <person name="Sykes S."/>
            <person name="Wortman J."/>
            <person name="Nusbaum C."/>
            <person name="Birren B."/>
        </authorList>
    </citation>
    <scope>NUCLEOTIDE SEQUENCE [LARGE SCALE GENOMIC DNA]</scope>
    <source>
        <strain evidence="2 3">CCUG 37842</strain>
    </source>
</reference>
<sequence>MIYHWFLGEDDSSFQDAMMIRKKVFVEEQNVPLELEVDGLDPKMWQVVGYKSEFPVATARMSLQTSQPTPTYKVQRVAVIKNYRGQNIGHQLMNQIEEKIKKLGGQKIVLSAQDQALDFYYKLGYQLSNPLGYLDAGIPHHDLAKYLI</sequence>
<name>H3NHZ0_9LACT</name>
<evidence type="ECO:0000313" key="3">
    <source>
        <dbReference type="Proteomes" id="UP000006190"/>
    </source>
</evidence>
<dbReference type="EMBL" id="AGEG01000003">
    <property type="protein sequence ID" value="EHR37789.1"/>
    <property type="molecule type" value="Genomic_DNA"/>
</dbReference>
<gene>
    <name evidence="2" type="ORF">HMPREF9708_00418</name>
</gene>
<dbReference type="PATRIC" id="fig|883113.3.peg.421"/>
<dbReference type="SUPFAM" id="SSF55729">
    <property type="entry name" value="Acyl-CoA N-acyltransferases (Nat)"/>
    <property type="match status" value="1"/>
</dbReference>
<dbReference type="Proteomes" id="UP000006190">
    <property type="component" value="Unassembled WGS sequence"/>
</dbReference>
<dbReference type="PANTHER" id="PTHR13538:SF4">
    <property type="entry name" value="N-ALPHA-ACETYLTRANSFERASE 80"/>
    <property type="match status" value="1"/>
</dbReference>